<dbReference type="Gene3D" id="3.30.1360.120">
    <property type="entry name" value="Probable tRNA modification gtpase trme, domain 1"/>
    <property type="match status" value="1"/>
</dbReference>
<dbReference type="Pfam" id="PF01571">
    <property type="entry name" value="GCV_T"/>
    <property type="match status" value="1"/>
</dbReference>
<dbReference type="SUPFAM" id="SSF101790">
    <property type="entry name" value="Aminomethyltransferase beta-barrel domain"/>
    <property type="match status" value="1"/>
</dbReference>
<gene>
    <name evidence="6" type="ORF">GCM10007209_29440</name>
</gene>
<evidence type="ECO:0000256" key="1">
    <source>
        <dbReference type="ARBA" id="ARBA00008609"/>
    </source>
</evidence>
<evidence type="ECO:0000313" key="6">
    <source>
        <dbReference type="EMBL" id="GGC65421.1"/>
    </source>
</evidence>
<dbReference type="SUPFAM" id="SSF51905">
    <property type="entry name" value="FAD/NAD(P)-binding domain"/>
    <property type="match status" value="1"/>
</dbReference>
<feature type="domain" description="GCVT N-terminal" evidence="3">
    <location>
        <begin position="464"/>
        <end position="746"/>
    </location>
</feature>
<comment type="caution">
    <text evidence="6">The sequence shown here is derived from an EMBL/GenBank/DDBJ whole genome shotgun (WGS) entry which is preliminary data.</text>
</comment>
<dbReference type="Pfam" id="PF01266">
    <property type="entry name" value="DAO"/>
    <property type="match status" value="1"/>
</dbReference>
<dbReference type="SUPFAM" id="SSF54373">
    <property type="entry name" value="FAD-linked reductases, C-terminal domain"/>
    <property type="match status" value="1"/>
</dbReference>
<dbReference type="Pfam" id="PF08669">
    <property type="entry name" value="GCV_T_C"/>
    <property type="match status" value="1"/>
</dbReference>
<dbReference type="Proteomes" id="UP000646833">
    <property type="component" value="Unassembled WGS sequence"/>
</dbReference>
<dbReference type="Gene3D" id="3.50.50.60">
    <property type="entry name" value="FAD/NAD(P)-binding domain"/>
    <property type="match status" value="1"/>
</dbReference>
<dbReference type="PANTHER" id="PTHR43757:SF2">
    <property type="entry name" value="AMINOMETHYLTRANSFERASE, MITOCHONDRIAL"/>
    <property type="match status" value="1"/>
</dbReference>
<dbReference type="Gene3D" id="3.30.9.10">
    <property type="entry name" value="D-Amino Acid Oxidase, subunit A, domain 2"/>
    <property type="match status" value="1"/>
</dbReference>
<feature type="domain" description="FAD dependent oxidoreductase central" evidence="5">
    <location>
        <begin position="410"/>
        <end position="462"/>
    </location>
</feature>
<dbReference type="InterPro" id="IPR032503">
    <property type="entry name" value="FAO_M"/>
</dbReference>
<dbReference type="PANTHER" id="PTHR43757">
    <property type="entry name" value="AMINOMETHYLTRANSFERASE"/>
    <property type="match status" value="1"/>
</dbReference>
<dbReference type="Gene3D" id="2.40.30.110">
    <property type="entry name" value="Aminomethyltransferase beta-barrel domains"/>
    <property type="match status" value="1"/>
</dbReference>
<dbReference type="InterPro" id="IPR029043">
    <property type="entry name" value="GcvT/YgfZ_C"/>
</dbReference>
<evidence type="ECO:0000259" key="3">
    <source>
        <dbReference type="Pfam" id="PF01571"/>
    </source>
</evidence>
<protein>
    <submittedName>
        <fullName evidence="6">Sarcosine dehydrogenase</fullName>
    </submittedName>
</protein>
<evidence type="ECO:0000259" key="5">
    <source>
        <dbReference type="Pfam" id="PF16350"/>
    </source>
</evidence>
<dbReference type="InterPro" id="IPR036188">
    <property type="entry name" value="FAD/NAD-bd_sf"/>
</dbReference>
<evidence type="ECO:0000259" key="2">
    <source>
        <dbReference type="Pfam" id="PF01266"/>
    </source>
</evidence>
<organism evidence="6 7">
    <name type="scientific">Haloferax sulfurifontis</name>
    <dbReference type="NCBI Taxonomy" id="255616"/>
    <lineage>
        <taxon>Archaea</taxon>
        <taxon>Methanobacteriati</taxon>
        <taxon>Methanobacteriota</taxon>
        <taxon>Stenosarchaea group</taxon>
        <taxon>Halobacteria</taxon>
        <taxon>Halobacteriales</taxon>
        <taxon>Haloferacaceae</taxon>
        <taxon>Haloferax</taxon>
    </lineage>
</organism>
<feature type="domain" description="FAD dependent oxidoreductase" evidence="2">
    <location>
        <begin position="30"/>
        <end position="399"/>
    </location>
</feature>
<evidence type="ECO:0000313" key="7">
    <source>
        <dbReference type="Proteomes" id="UP000646833"/>
    </source>
</evidence>
<reference evidence="6" key="1">
    <citation type="journal article" date="2014" name="Int. J. Syst. Evol. Microbiol.">
        <title>Complete genome sequence of Corynebacterium casei LMG S-19264T (=DSM 44701T), isolated from a smear-ripened cheese.</title>
        <authorList>
            <consortium name="US DOE Joint Genome Institute (JGI-PGF)"/>
            <person name="Walter F."/>
            <person name="Albersmeier A."/>
            <person name="Kalinowski J."/>
            <person name="Ruckert C."/>
        </authorList>
    </citation>
    <scope>NUCLEOTIDE SEQUENCE</scope>
    <source>
        <strain evidence="6">CCM 7217</strain>
    </source>
</reference>
<dbReference type="SUPFAM" id="SSF103025">
    <property type="entry name" value="Folate-binding domain"/>
    <property type="match status" value="1"/>
</dbReference>
<accession>A0A830EAZ6</accession>
<feature type="domain" description="Aminomethyltransferase C-terminal" evidence="4">
    <location>
        <begin position="767"/>
        <end position="845"/>
    </location>
</feature>
<dbReference type="InterPro" id="IPR006076">
    <property type="entry name" value="FAD-dep_OxRdtase"/>
</dbReference>
<evidence type="ECO:0000259" key="4">
    <source>
        <dbReference type="Pfam" id="PF08669"/>
    </source>
</evidence>
<dbReference type="Gene3D" id="3.30.70.1400">
    <property type="entry name" value="Aminomethyltransferase beta-barrel domains"/>
    <property type="match status" value="1"/>
</dbReference>
<proteinExistence type="inferred from homology"/>
<dbReference type="Pfam" id="PF16350">
    <property type="entry name" value="FAO_M"/>
    <property type="match status" value="1"/>
</dbReference>
<sequence length="853" mass="94223">MDPERYPGAAVTTVWYMNTWSTFPERAGTVVVGAGCVGCSAAYHLAESGREDVVVLDRGPLFETGGSTSHAPGLVFQTAGNKLMTEMASYTRDLYDGFGDFRTCGGIEVAYSEARWDFLKRKREWGQSYGIDEGELLTPEEVEARVPQINSDVIYGGYYVPSDGKADAVSAAESMAEEAREAGVEFYGHTEVTDIDISGGSIDAVDTEHGRIEADEVLVATNIWGPLFGEMVGTDIPLVPCAHQYLVSDELDELDGAEREIEQPLLRHQDHSLYYRQHGERYGIGSYNHESLLVDPADIYGPDKLDDLGLEYPSLREFTEEHFYENTHPDHDRSAFDAANELVPGFEDCEWTSAINGMFSFTPDGMPILGPDEDTEGLWWALAIWVTQSGGAGDIVASWMEDGTPRLDGSRVNASGAHVSRFQSHTGSREYTYGRGAQQYREVYQLIHPREQPSGQRALRRSPFYDRQDDLGAEFYDSDGWEVPQWYESNETLLETYDVPDRPDWLSQNWSKVHGAEHQHLREKVGMVDMTTFTPIEVTGPGALEFLQGLLTNDMDVTPGRMRYSAMLNEDGGVLADLTVARLGDDRFVLFTGGGSSATLHSRWVKEHAPDDGSVDVTAHVSSRTGIGVFGPDSRKVLSDLVEADLSNDEFPFYSARETYLGSIPVTMLRLSYAGELGWEIYAPTEYGSQLWDAIREAGEEYDIAPVGWAALDSTSMEKGFRLWGTDLTPEHNPYEAGIGFAVDLDTDFVGKAALVEDKEGDGPSDRIVPITLDEEEAVVDAGHPVVADGDVVGYCCRADYGYTIDAGIAYAYLPEQYASSGQDIEIRYEGDAHPATVRSGPLFDPDRDKMIR</sequence>
<name>A0A830EAZ6_9EURY</name>
<dbReference type="InterPro" id="IPR028896">
    <property type="entry name" value="GcvT/YgfZ/DmdA"/>
</dbReference>
<dbReference type="EMBL" id="BMCI01000005">
    <property type="protein sequence ID" value="GGC65421.1"/>
    <property type="molecule type" value="Genomic_DNA"/>
</dbReference>
<reference evidence="6" key="2">
    <citation type="submission" date="2020-09" db="EMBL/GenBank/DDBJ databases">
        <authorList>
            <person name="Sun Q."/>
            <person name="Sedlacek I."/>
        </authorList>
    </citation>
    <scope>NUCLEOTIDE SEQUENCE</scope>
    <source>
        <strain evidence="6">CCM 7217</strain>
    </source>
</reference>
<dbReference type="AlphaFoldDB" id="A0A830EAZ6"/>
<comment type="similarity">
    <text evidence="1">Belongs to the GcvT family.</text>
</comment>
<dbReference type="InterPro" id="IPR006222">
    <property type="entry name" value="GCVT_N"/>
</dbReference>
<dbReference type="InterPro" id="IPR013977">
    <property type="entry name" value="GcvT_C"/>
</dbReference>
<dbReference type="InterPro" id="IPR027266">
    <property type="entry name" value="TrmE/GcvT-like"/>
</dbReference>